<keyword evidence="3" id="KW-1185">Reference proteome</keyword>
<dbReference type="Pfam" id="PF12146">
    <property type="entry name" value="Hydrolase_4"/>
    <property type="match status" value="1"/>
</dbReference>
<dbReference type="SUPFAM" id="SSF53474">
    <property type="entry name" value="alpha/beta-Hydrolases"/>
    <property type="match status" value="1"/>
</dbReference>
<reference evidence="2 3" key="1">
    <citation type="submission" date="2018-04" db="EMBL/GenBank/DDBJ databases">
        <title>Novel species isolated from glacier.</title>
        <authorList>
            <person name="Liu Q."/>
            <person name="Xin Y.-H."/>
        </authorList>
    </citation>
    <scope>NUCLEOTIDE SEQUENCE [LARGE SCALE GENOMIC DNA]</scope>
    <source>
        <strain evidence="2 3">GT1R17</strain>
    </source>
</reference>
<dbReference type="GO" id="GO:0016787">
    <property type="term" value="F:hydrolase activity"/>
    <property type="evidence" value="ECO:0007669"/>
    <property type="project" value="UniProtKB-KW"/>
</dbReference>
<evidence type="ECO:0000313" key="3">
    <source>
        <dbReference type="Proteomes" id="UP000244248"/>
    </source>
</evidence>
<sequence>MRAIPFRRRLTFIALLLCSLFAGCTGIFLQPDRITHYPERSFGTPVEDRWITSADGTKLHALFMPTSTTPKATILYLHGNAENLTTHAHLVSWLPPQGYQVLALDYRGYGTSEGIQTIDDVHQDAEAALAWLVAQPREKTGPIIVYGQSLGGSIATYLVARSLLRSKVSALIIDSAFSSYRRIAREKLSLFWLTWPFQWPFSFLVSDQYAAEDQIARISPIPLLIMHGDMDGIVDVSHAQRLYAAAREPKQLWIVAGGQHINATFHPDIRLRFLDFLQKSVSQPVTPPTP</sequence>
<proteinExistence type="predicted"/>
<dbReference type="RefSeq" id="WP_107939886.1">
    <property type="nucleotide sequence ID" value="NZ_QANS01000003.1"/>
</dbReference>
<dbReference type="AlphaFoldDB" id="A0A2T5MFH7"/>
<dbReference type="PANTHER" id="PTHR12277:SF81">
    <property type="entry name" value="PROTEIN ABHD13"/>
    <property type="match status" value="1"/>
</dbReference>
<dbReference type="Gene3D" id="3.40.50.1820">
    <property type="entry name" value="alpha/beta hydrolase"/>
    <property type="match status" value="1"/>
</dbReference>
<dbReference type="OrthoDB" id="9798884at2"/>
<dbReference type="PANTHER" id="PTHR12277">
    <property type="entry name" value="ALPHA/BETA HYDROLASE DOMAIN-CONTAINING PROTEIN"/>
    <property type="match status" value="1"/>
</dbReference>
<keyword evidence="2" id="KW-0378">Hydrolase</keyword>
<feature type="domain" description="Serine aminopeptidase S33" evidence="1">
    <location>
        <begin position="69"/>
        <end position="181"/>
    </location>
</feature>
<dbReference type="PROSITE" id="PS51257">
    <property type="entry name" value="PROKAR_LIPOPROTEIN"/>
    <property type="match status" value="1"/>
</dbReference>
<comment type="caution">
    <text evidence="2">The sequence shown here is derived from an EMBL/GenBank/DDBJ whole genome shotgun (WGS) entry which is preliminary data.</text>
</comment>
<evidence type="ECO:0000313" key="2">
    <source>
        <dbReference type="EMBL" id="PTU31343.1"/>
    </source>
</evidence>
<protein>
    <submittedName>
        <fullName evidence="2">Alpha/beta hydrolase</fullName>
    </submittedName>
</protein>
<dbReference type="InterPro" id="IPR029058">
    <property type="entry name" value="AB_hydrolase_fold"/>
</dbReference>
<evidence type="ECO:0000259" key="1">
    <source>
        <dbReference type="Pfam" id="PF12146"/>
    </source>
</evidence>
<accession>A0A2T5MFH7</accession>
<organism evidence="2 3">
    <name type="scientific">Stenotrophobium rhamnosiphilum</name>
    <dbReference type="NCBI Taxonomy" id="2029166"/>
    <lineage>
        <taxon>Bacteria</taxon>
        <taxon>Pseudomonadati</taxon>
        <taxon>Pseudomonadota</taxon>
        <taxon>Gammaproteobacteria</taxon>
        <taxon>Nevskiales</taxon>
        <taxon>Nevskiaceae</taxon>
        <taxon>Stenotrophobium</taxon>
    </lineage>
</organism>
<gene>
    <name evidence="2" type="ORF">CJD38_08335</name>
</gene>
<name>A0A2T5MFH7_9GAMM</name>
<dbReference type="InterPro" id="IPR022742">
    <property type="entry name" value="Hydrolase_4"/>
</dbReference>
<dbReference type="Proteomes" id="UP000244248">
    <property type="component" value="Unassembled WGS sequence"/>
</dbReference>
<dbReference type="EMBL" id="QANS01000003">
    <property type="protein sequence ID" value="PTU31343.1"/>
    <property type="molecule type" value="Genomic_DNA"/>
</dbReference>